<feature type="non-terminal residue" evidence="4">
    <location>
        <position position="281"/>
    </location>
</feature>
<feature type="domain" description="Disease resistance protein Roq1-like winged-helix" evidence="3">
    <location>
        <begin position="216"/>
        <end position="280"/>
    </location>
</feature>
<reference evidence="4" key="1">
    <citation type="journal article" date="2003" name="Mol. Genet. Genomics">
        <title>Isolation, genetic variation and expression of TIR-NBS-LRR resistance gene analogs from western white pine ( Pinus monticola Dougl. ex. D. Don.).</title>
        <authorList>
            <person name="Liu J.-J."/>
            <person name="Ekramoddoullah A.K.M."/>
        </authorList>
    </citation>
    <scope>NUCLEOTIDE SEQUENCE</scope>
</reference>
<dbReference type="EMBL" id="AY294062">
    <property type="protein sequence ID" value="AAQ57135.1"/>
    <property type="molecule type" value="Genomic_DNA"/>
</dbReference>
<name>Q6WE84_PINMO</name>
<dbReference type="InterPro" id="IPR027417">
    <property type="entry name" value="P-loop_NTPase"/>
</dbReference>
<gene>
    <name evidence="4" type="primary">RGA</name>
</gene>
<evidence type="ECO:0000259" key="2">
    <source>
        <dbReference type="Pfam" id="PF00931"/>
    </source>
</evidence>
<keyword evidence="1" id="KW-0433">Leucine-rich repeat</keyword>
<sequence length="281" mass="32109">GVGKTTLVQELFNRKSSNYHRSCFLSDVRENAGKISLHSLQKKLLNSLTQLDEQIENVSEGIELLKTHLSSCQALVILDDVDNVNQLNALLRPIRSVLHPHSLILITSRDKDVLTRSRVEESSIYRLTGLNTHQSQELFCLHAFPQGHPLPGFEELVENDLKACDGLPLSLKVFGALLYGNHDKSFWEDQLDRLEQILPDEIQKRLQISYYALQIDEKQIFLDVACFFIGEKRDTAIRIWDGSGWKGALGFQSLQNKSLVEVDTENQIRMHHHLRDMGRDL</sequence>
<dbReference type="PANTHER" id="PTHR11017:SF385">
    <property type="entry name" value="DISEASE RESISTANCE PROTEIN (TIR-NBS-LRR CLASS)-RELATED"/>
    <property type="match status" value="1"/>
</dbReference>
<dbReference type="InterPro" id="IPR002182">
    <property type="entry name" value="NB-ARC"/>
</dbReference>
<accession>Q6WE84</accession>
<protein>
    <submittedName>
        <fullName evidence="4">Putative NBS-LRR protein G8106</fullName>
    </submittedName>
</protein>
<dbReference type="Pfam" id="PF00931">
    <property type="entry name" value="NB-ARC"/>
    <property type="match status" value="1"/>
</dbReference>
<evidence type="ECO:0000259" key="3">
    <source>
        <dbReference type="Pfam" id="PF23282"/>
    </source>
</evidence>
<dbReference type="SUPFAM" id="SSF52540">
    <property type="entry name" value="P-loop containing nucleoside triphosphate hydrolases"/>
    <property type="match status" value="1"/>
</dbReference>
<dbReference type="PANTHER" id="PTHR11017">
    <property type="entry name" value="LEUCINE-RICH REPEAT-CONTAINING PROTEIN"/>
    <property type="match status" value="1"/>
</dbReference>
<evidence type="ECO:0000256" key="1">
    <source>
        <dbReference type="ARBA" id="ARBA00022614"/>
    </source>
</evidence>
<evidence type="ECO:0000313" key="4">
    <source>
        <dbReference type="EMBL" id="AAQ57135.1"/>
    </source>
</evidence>
<feature type="non-terminal residue" evidence="4">
    <location>
        <position position="1"/>
    </location>
</feature>
<dbReference type="InterPro" id="IPR058192">
    <property type="entry name" value="WHD_ROQ1-like"/>
</dbReference>
<dbReference type="InterPro" id="IPR044974">
    <property type="entry name" value="Disease_R_plants"/>
</dbReference>
<dbReference type="InterPro" id="IPR042197">
    <property type="entry name" value="Apaf_helical"/>
</dbReference>
<dbReference type="GO" id="GO:0043531">
    <property type="term" value="F:ADP binding"/>
    <property type="evidence" value="ECO:0007669"/>
    <property type="project" value="InterPro"/>
</dbReference>
<dbReference type="Pfam" id="PF23282">
    <property type="entry name" value="WHD_ROQ1"/>
    <property type="match status" value="1"/>
</dbReference>
<feature type="domain" description="NB-ARC" evidence="2">
    <location>
        <begin position="1"/>
        <end position="146"/>
    </location>
</feature>
<dbReference type="PRINTS" id="PR00364">
    <property type="entry name" value="DISEASERSIST"/>
</dbReference>
<dbReference type="Gene3D" id="3.40.50.300">
    <property type="entry name" value="P-loop containing nucleotide triphosphate hydrolases"/>
    <property type="match status" value="1"/>
</dbReference>
<dbReference type="GO" id="GO:0006952">
    <property type="term" value="P:defense response"/>
    <property type="evidence" value="ECO:0007669"/>
    <property type="project" value="InterPro"/>
</dbReference>
<organism evidence="4">
    <name type="scientific">Pinus monticola</name>
    <name type="common">Western white pine</name>
    <name type="synonym">Strobus monticola</name>
    <dbReference type="NCBI Taxonomy" id="3345"/>
    <lineage>
        <taxon>Eukaryota</taxon>
        <taxon>Viridiplantae</taxon>
        <taxon>Streptophyta</taxon>
        <taxon>Embryophyta</taxon>
        <taxon>Tracheophyta</taxon>
        <taxon>Spermatophyta</taxon>
        <taxon>Pinopsida</taxon>
        <taxon>Pinidae</taxon>
        <taxon>Conifers I</taxon>
        <taxon>Pinales</taxon>
        <taxon>Pinaceae</taxon>
        <taxon>Pinus</taxon>
        <taxon>Pinus subgen. Strobus</taxon>
    </lineage>
</organism>
<dbReference type="AlphaFoldDB" id="Q6WE84"/>
<proteinExistence type="predicted"/>
<dbReference type="Gene3D" id="1.10.8.430">
    <property type="entry name" value="Helical domain of apoptotic protease-activating factors"/>
    <property type="match status" value="1"/>
</dbReference>